<organism evidence="1 2">
    <name type="scientific">Eumeta variegata</name>
    <name type="common">Bagworm moth</name>
    <name type="synonym">Eumeta japonica</name>
    <dbReference type="NCBI Taxonomy" id="151549"/>
    <lineage>
        <taxon>Eukaryota</taxon>
        <taxon>Metazoa</taxon>
        <taxon>Ecdysozoa</taxon>
        <taxon>Arthropoda</taxon>
        <taxon>Hexapoda</taxon>
        <taxon>Insecta</taxon>
        <taxon>Pterygota</taxon>
        <taxon>Neoptera</taxon>
        <taxon>Endopterygota</taxon>
        <taxon>Lepidoptera</taxon>
        <taxon>Glossata</taxon>
        <taxon>Ditrysia</taxon>
        <taxon>Tineoidea</taxon>
        <taxon>Psychidae</taxon>
        <taxon>Oiketicinae</taxon>
        <taxon>Eumeta</taxon>
    </lineage>
</organism>
<proteinExistence type="predicted"/>
<protein>
    <submittedName>
        <fullName evidence="1">Uncharacterized protein</fullName>
    </submittedName>
</protein>
<gene>
    <name evidence="1" type="ORF">EVAR_54168_1</name>
</gene>
<name>A0A4C1Y3T1_EUMVA</name>
<evidence type="ECO:0000313" key="1">
    <source>
        <dbReference type="EMBL" id="GBP69209.1"/>
    </source>
</evidence>
<keyword evidence="2" id="KW-1185">Reference proteome</keyword>
<dbReference type="AlphaFoldDB" id="A0A4C1Y3T1"/>
<dbReference type="Proteomes" id="UP000299102">
    <property type="component" value="Unassembled WGS sequence"/>
</dbReference>
<dbReference type="EMBL" id="BGZK01001033">
    <property type="protein sequence ID" value="GBP69209.1"/>
    <property type="molecule type" value="Genomic_DNA"/>
</dbReference>
<reference evidence="1 2" key="1">
    <citation type="journal article" date="2019" name="Commun. Biol.">
        <title>The bagworm genome reveals a unique fibroin gene that provides high tensile strength.</title>
        <authorList>
            <person name="Kono N."/>
            <person name="Nakamura H."/>
            <person name="Ohtoshi R."/>
            <person name="Tomita M."/>
            <person name="Numata K."/>
            <person name="Arakawa K."/>
        </authorList>
    </citation>
    <scope>NUCLEOTIDE SEQUENCE [LARGE SCALE GENOMIC DNA]</scope>
</reference>
<accession>A0A4C1Y3T1</accession>
<evidence type="ECO:0000313" key="2">
    <source>
        <dbReference type="Proteomes" id="UP000299102"/>
    </source>
</evidence>
<sequence length="95" mass="10732">MRRNTKRSGDTRINKTDTIIAPMDVGRDLRSGGGTRPRGRLVGSKRMINGQLITWANNSEIARIGWNRPKGRQGGRFSFDTLRLSQVYTRTVCLL</sequence>
<comment type="caution">
    <text evidence="1">The sequence shown here is derived from an EMBL/GenBank/DDBJ whole genome shotgun (WGS) entry which is preliminary data.</text>
</comment>